<keyword evidence="6" id="KW-1185">Reference proteome</keyword>
<dbReference type="Gene3D" id="2.30.280.10">
    <property type="entry name" value="SRA-YDG"/>
    <property type="match status" value="1"/>
</dbReference>
<dbReference type="GO" id="GO:0016567">
    <property type="term" value="P:protein ubiquitination"/>
    <property type="evidence" value="ECO:0007669"/>
    <property type="project" value="TreeGrafter"/>
</dbReference>
<dbReference type="SMART" id="SM00466">
    <property type="entry name" value="SRA"/>
    <property type="match status" value="1"/>
</dbReference>
<comment type="caution">
    <text evidence="5">The sequence shown here is derived from an EMBL/GenBank/DDBJ whole genome shotgun (WGS) entry which is preliminary data.</text>
</comment>
<feature type="region of interest" description="Disordered" evidence="3">
    <location>
        <begin position="281"/>
        <end position="305"/>
    </location>
</feature>
<dbReference type="GO" id="GO:0044027">
    <property type="term" value="P:negative regulation of gene expression via chromosomal CpG island methylation"/>
    <property type="evidence" value="ECO:0007669"/>
    <property type="project" value="TreeGrafter"/>
</dbReference>
<dbReference type="GeneID" id="64699128"/>
<dbReference type="Proteomes" id="UP000823399">
    <property type="component" value="Unassembled WGS sequence"/>
</dbReference>
<evidence type="ECO:0000313" key="5">
    <source>
        <dbReference type="EMBL" id="KAG2110930.1"/>
    </source>
</evidence>
<keyword evidence="1 2" id="KW-0539">Nucleus</keyword>
<evidence type="ECO:0000313" key="6">
    <source>
        <dbReference type="Proteomes" id="UP000823399"/>
    </source>
</evidence>
<comment type="subcellular location">
    <subcellularLocation>
        <location evidence="2">Nucleus</location>
    </subcellularLocation>
</comment>
<evidence type="ECO:0000259" key="4">
    <source>
        <dbReference type="PROSITE" id="PS51015"/>
    </source>
</evidence>
<feature type="compositionally biased region" description="Polar residues" evidence="3">
    <location>
        <begin position="283"/>
        <end position="304"/>
    </location>
</feature>
<name>A0A9P7F8Y7_9AGAM</name>
<proteinExistence type="predicted"/>
<evidence type="ECO:0000256" key="1">
    <source>
        <dbReference type="ARBA" id="ARBA00023242"/>
    </source>
</evidence>
<dbReference type="PANTHER" id="PTHR14140:SF27">
    <property type="entry name" value="OS04G0289800 PROTEIN"/>
    <property type="match status" value="1"/>
</dbReference>
<dbReference type="AlphaFoldDB" id="A0A9P7F8Y7"/>
<dbReference type="EMBL" id="JABBWM010000019">
    <property type="protein sequence ID" value="KAG2110930.1"/>
    <property type="molecule type" value="Genomic_DNA"/>
</dbReference>
<dbReference type="GO" id="GO:0061630">
    <property type="term" value="F:ubiquitin protein ligase activity"/>
    <property type="evidence" value="ECO:0007669"/>
    <property type="project" value="TreeGrafter"/>
</dbReference>
<dbReference type="InterPro" id="IPR015947">
    <property type="entry name" value="PUA-like_sf"/>
</dbReference>
<dbReference type="PANTHER" id="PTHR14140">
    <property type="entry name" value="E3 UBIQUITIN-PROTEIN LIGASE UHRF-RELATED"/>
    <property type="match status" value="1"/>
</dbReference>
<sequence>MDYLTLIKQLQVGVKNYHYRLGEEIEEHQDEVASEKDKEMVEDPEVIASKGDEEIECRKKTADKVVNVTEEDTEVIGNEGDEEIQERPKKIAPKVTKKVRARRARMSRRFGEIPGVPVGATWKLRKDCYDAGIHRHPTAGIQGSRVTGACSIVVSGQYDDDKDLGDTILYVGSGGGLPNNNGWPIKRPGPQVSDQEWTGWGNEALLRSHYTGKPVRVVRSSKFVSKFAPLNGYRYDGLYTVTYACREKDSADRFYICRYNLERIPGQPPLPCHSPVGHDIESSRSTPASIATSDTAVLSPGTSTSHKRNSCFEDDLMFQRCMRQITDQLAFDNDEE</sequence>
<dbReference type="PROSITE" id="PS51015">
    <property type="entry name" value="YDG"/>
    <property type="match status" value="1"/>
</dbReference>
<organism evidence="5 6">
    <name type="scientific">Suillus discolor</name>
    <dbReference type="NCBI Taxonomy" id="1912936"/>
    <lineage>
        <taxon>Eukaryota</taxon>
        <taxon>Fungi</taxon>
        <taxon>Dikarya</taxon>
        <taxon>Basidiomycota</taxon>
        <taxon>Agaricomycotina</taxon>
        <taxon>Agaricomycetes</taxon>
        <taxon>Agaricomycetidae</taxon>
        <taxon>Boletales</taxon>
        <taxon>Suillineae</taxon>
        <taxon>Suillaceae</taxon>
        <taxon>Suillus</taxon>
    </lineage>
</organism>
<dbReference type="InterPro" id="IPR036987">
    <property type="entry name" value="SRA-YDG_sf"/>
</dbReference>
<dbReference type="SUPFAM" id="SSF88697">
    <property type="entry name" value="PUA domain-like"/>
    <property type="match status" value="1"/>
</dbReference>
<reference evidence="5" key="1">
    <citation type="journal article" date="2020" name="New Phytol.">
        <title>Comparative genomics reveals dynamic genome evolution in host specialist ectomycorrhizal fungi.</title>
        <authorList>
            <person name="Lofgren L.A."/>
            <person name="Nguyen N.H."/>
            <person name="Vilgalys R."/>
            <person name="Ruytinx J."/>
            <person name="Liao H.L."/>
            <person name="Branco S."/>
            <person name="Kuo A."/>
            <person name="LaButti K."/>
            <person name="Lipzen A."/>
            <person name="Andreopoulos W."/>
            <person name="Pangilinan J."/>
            <person name="Riley R."/>
            <person name="Hundley H."/>
            <person name="Na H."/>
            <person name="Barry K."/>
            <person name="Grigoriev I.V."/>
            <person name="Stajich J.E."/>
            <person name="Kennedy P.G."/>
        </authorList>
    </citation>
    <scope>NUCLEOTIDE SEQUENCE</scope>
    <source>
        <strain evidence="5">FC423</strain>
    </source>
</reference>
<dbReference type="InterPro" id="IPR045134">
    <property type="entry name" value="UHRF1/2-like"/>
</dbReference>
<dbReference type="InterPro" id="IPR003105">
    <property type="entry name" value="SRA_YDG"/>
</dbReference>
<dbReference type="OrthoDB" id="2270193at2759"/>
<evidence type="ECO:0000256" key="3">
    <source>
        <dbReference type="SAM" id="MobiDB-lite"/>
    </source>
</evidence>
<dbReference type="RefSeq" id="XP_041294404.1">
    <property type="nucleotide sequence ID" value="XM_041436869.1"/>
</dbReference>
<gene>
    <name evidence="5" type="ORF">F5147DRAFT_687834</name>
</gene>
<evidence type="ECO:0000256" key="2">
    <source>
        <dbReference type="PROSITE-ProRule" id="PRU00358"/>
    </source>
</evidence>
<dbReference type="Pfam" id="PF02182">
    <property type="entry name" value="SAD_SRA"/>
    <property type="match status" value="1"/>
</dbReference>
<protein>
    <submittedName>
        <fullName evidence="5">PUA-like domain-containing protein</fullName>
    </submittedName>
</protein>
<feature type="domain" description="YDG" evidence="4">
    <location>
        <begin position="111"/>
        <end position="263"/>
    </location>
</feature>
<dbReference type="GO" id="GO:0005634">
    <property type="term" value="C:nucleus"/>
    <property type="evidence" value="ECO:0007669"/>
    <property type="project" value="UniProtKB-SubCell"/>
</dbReference>
<accession>A0A9P7F8Y7</accession>